<dbReference type="Proteomes" id="UP001215280">
    <property type="component" value="Unassembled WGS sequence"/>
</dbReference>
<accession>A0AAD7JGF3</accession>
<name>A0AAD7JGF3_9AGAR</name>
<gene>
    <name evidence="2" type="ORF">DFH07DRAFT_956689</name>
</gene>
<dbReference type="EMBL" id="JARJLG010000042">
    <property type="protein sequence ID" value="KAJ7762778.1"/>
    <property type="molecule type" value="Genomic_DNA"/>
</dbReference>
<feature type="region of interest" description="Disordered" evidence="1">
    <location>
        <begin position="1"/>
        <end position="22"/>
    </location>
</feature>
<sequence>MGEERAEGLLRPPFLQAFPPPKRARRFSPSLLSVDEVTFTFDGAGFLQAVESLAREQNNAETPLPVRESASTSNGPKLSETRPRIANPRRRIAVPPQTATVVNIPPDAAAAATYEAKSRLITTHSALGEILYQTPTLKSTASSNILYETPPSILYDPPATTSPSRIMYETAFSTRGHGRIFYETVQAPVPTVFYSTYGATATTAGMPMPDYSYVPPQRSSGVVFHGRSGPPRRPVGQHRPLASLSPNVRHTPFAYREHFAAPRW</sequence>
<evidence type="ECO:0000256" key="1">
    <source>
        <dbReference type="SAM" id="MobiDB-lite"/>
    </source>
</evidence>
<evidence type="ECO:0000313" key="2">
    <source>
        <dbReference type="EMBL" id="KAJ7762778.1"/>
    </source>
</evidence>
<keyword evidence="3" id="KW-1185">Reference proteome</keyword>
<organism evidence="2 3">
    <name type="scientific">Mycena maculata</name>
    <dbReference type="NCBI Taxonomy" id="230809"/>
    <lineage>
        <taxon>Eukaryota</taxon>
        <taxon>Fungi</taxon>
        <taxon>Dikarya</taxon>
        <taxon>Basidiomycota</taxon>
        <taxon>Agaricomycotina</taxon>
        <taxon>Agaricomycetes</taxon>
        <taxon>Agaricomycetidae</taxon>
        <taxon>Agaricales</taxon>
        <taxon>Marasmiineae</taxon>
        <taxon>Mycenaceae</taxon>
        <taxon>Mycena</taxon>
    </lineage>
</organism>
<evidence type="ECO:0000313" key="3">
    <source>
        <dbReference type="Proteomes" id="UP001215280"/>
    </source>
</evidence>
<comment type="caution">
    <text evidence="2">The sequence shown here is derived from an EMBL/GenBank/DDBJ whole genome shotgun (WGS) entry which is preliminary data.</text>
</comment>
<dbReference type="AlphaFoldDB" id="A0AAD7JGF3"/>
<protein>
    <submittedName>
        <fullName evidence="2">Uncharacterized protein</fullName>
    </submittedName>
</protein>
<reference evidence="2" key="1">
    <citation type="submission" date="2023-03" db="EMBL/GenBank/DDBJ databases">
        <title>Massive genome expansion in bonnet fungi (Mycena s.s.) driven by repeated elements and novel gene families across ecological guilds.</title>
        <authorList>
            <consortium name="Lawrence Berkeley National Laboratory"/>
            <person name="Harder C.B."/>
            <person name="Miyauchi S."/>
            <person name="Viragh M."/>
            <person name="Kuo A."/>
            <person name="Thoen E."/>
            <person name="Andreopoulos B."/>
            <person name="Lu D."/>
            <person name="Skrede I."/>
            <person name="Drula E."/>
            <person name="Henrissat B."/>
            <person name="Morin E."/>
            <person name="Kohler A."/>
            <person name="Barry K."/>
            <person name="LaButti K."/>
            <person name="Morin E."/>
            <person name="Salamov A."/>
            <person name="Lipzen A."/>
            <person name="Mereny Z."/>
            <person name="Hegedus B."/>
            <person name="Baldrian P."/>
            <person name="Stursova M."/>
            <person name="Weitz H."/>
            <person name="Taylor A."/>
            <person name="Grigoriev I.V."/>
            <person name="Nagy L.G."/>
            <person name="Martin F."/>
            <person name="Kauserud H."/>
        </authorList>
    </citation>
    <scope>NUCLEOTIDE SEQUENCE</scope>
    <source>
        <strain evidence="2">CBHHK188m</strain>
    </source>
</reference>
<proteinExistence type="predicted"/>
<feature type="region of interest" description="Disordered" evidence="1">
    <location>
        <begin position="57"/>
        <end position="87"/>
    </location>
</feature>